<reference evidence="1" key="1">
    <citation type="journal article" date="2014" name="Int. J. Syst. Evol. Microbiol.">
        <title>Complete genome sequence of Corynebacterium casei LMG S-19264T (=DSM 44701T), isolated from a smear-ripened cheese.</title>
        <authorList>
            <consortium name="US DOE Joint Genome Institute (JGI-PGF)"/>
            <person name="Walter F."/>
            <person name="Albersmeier A."/>
            <person name="Kalinowski J."/>
            <person name="Ruckert C."/>
        </authorList>
    </citation>
    <scope>NUCLEOTIDE SEQUENCE</scope>
    <source>
        <strain evidence="1">KCTC 42097</strain>
    </source>
</reference>
<dbReference type="Proteomes" id="UP000641137">
    <property type="component" value="Unassembled WGS sequence"/>
</dbReference>
<accession>A0A8J3DPE2</accession>
<evidence type="ECO:0000313" key="1">
    <source>
        <dbReference type="EMBL" id="GHC73839.1"/>
    </source>
</evidence>
<evidence type="ECO:0000313" key="2">
    <source>
        <dbReference type="Proteomes" id="UP000641137"/>
    </source>
</evidence>
<dbReference type="AlphaFoldDB" id="A0A8J3DPE2"/>
<keyword evidence="2" id="KW-1185">Reference proteome</keyword>
<proteinExistence type="predicted"/>
<sequence>MRAQLQCLRRTRPAFRHPAADDICLKLPEFSQRLFEPAGFSGGQLRFIAAQQPPIWIVTRSRELADLVAQATHSQSYPVLRARMGRRYKAFTWMEHRGKYKKRR</sequence>
<reference evidence="1" key="2">
    <citation type="submission" date="2020-09" db="EMBL/GenBank/DDBJ databases">
        <authorList>
            <person name="Sun Q."/>
            <person name="Kim S."/>
        </authorList>
    </citation>
    <scope>NUCLEOTIDE SEQUENCE</scope>
    <source>
        <strain evidence="1">KCTC 42097</strain>
    </source>
</reference>
<gene>
    <name evidence="1" type="ORF">GCM10010136_22300</name>
</gene>
<dbReference type="EMBL" id="BMZO01000007">
    <property type="protein sequence ID" value="GHC73839.1"/>
    <property type="molecule type" value="Genomic_DNA"/>
</dbReference>
<organism evidence="1 2">
    <name type="scientific">Limoniibacter endophyticus</name>
    <dbReference type="NCBI Taxonomy" id="1565040"/>
    <lineage>
        <taxon>Bacteria</taxon>
        <taxon>Pseudomonadati</taxon>
        <taxon>Pseudomonadota</taxon>
        <taxon>Alphaproteobacteria</taxon>
        <taxon>Hyphomicrobiales</taxon>
        <taxon>Bartonellaceae</taxon>
        <taxon>Limoniibacter</taxon>
    </lineage>
</organism>
<protein>
    <submittedName>
        <fullName evidence="1">Uncharacterized protein</fullName>
    </submittedName>
</protein>
<comment type="caution">
    <text evidence="1">The sequence shown here is derived from an EMBL/GenBank/DDBJ whole genome shotgun (WGS) entry which is preliminary data.</text>
</comment>
<name>A0A8J3DPE2_9HYPH</name>